<dbReference type="PRINTS" id="PR00385">
    <property type="entry name" value="P450"/>
</dbReference>
<dbReference type="EMBL" id="QZWG01000020">
    <property type="protein sequence ID" value="RZB43961.1"/>
    <property type="molecule type" value="Genomic_DNA"/>
</dbReference>
<comment type="caution">
    <text evidence="7">The sequence shown here is derived from an EMBL/GenBank/DDBJ whole genome shotgun (WGS) entry which is preliminary data.</text>
</comment>
<keyword evidence="5 6" id="KW-0349">Heme</keyword>
<gene>
    <name evidence="7" type="ORF">D0Y65_054145</name>
</gene>
<dbReference type="GO" id="GO:0020037">
    <property type="term" value="F:heme binding"/>
    <property type="evidence" value="ECO:0007669"/>
    <property type="project" value="InterPro"/>
</dbReference>
<dbReference type="AlphaFoldDB" id="A0A445F546"/>
<keyword evidence="3 6" id="KW-0560">Oxidoreductase</keyword>
<keyword evidence="8" id="KW-1185">Reference proteome</keyword>
<dbReference type="InterPro" id="IPR036396">
    <property type="entry name" value="Cyt_P450_sf"/>
</dbReference>
<dbReference type="GO" id="GO:0016705">
    <property type="term" value="F:oxidoreductase activity, acting on paired donors, with incorporation or reduction of molecular oxygen"/>
    <property type="evidence" value="ECO:0007669"/>
    <property type="project" value="InterPro"/>
</dbReference>
<evidence type="ECO:0000313" key="8">
    <source>
        <dbReference type="Proteomes" id="UP000289340"/>
    </source>
</evidence>
<keyword evidence="2 5" id="KW-0479">Metal-binding</keyword>
<feature type="binding site" description="axial binding residue" evidence="5">
    <location>
        <position position="440"/>
    </location>
    <ligand>
        <name>heme</name>
        <dbReference type="ChEBI" id="CHEBI:30413"/>
    </ligand>
    <ligandPart>
        <name>Fe</name>
        <dbReference type="ChEBI" id="CHEBI:18248"/>
    </ligandPart>
</feature>
<keyword evidence="6" id="KW-0503">Monooxygenase</keyword>
<dbReference type="GO" id="GO:0004497">
    <property type="term" value="F:monooxygenase activity"/>
    <property type="evidence" value="ECO:0007669"/>
    <property type="project" value="UniProtKB-KW"/>
</dbReference>
<dbReference type="InterPro" id="IPR017972">
    <property type="entry name" value="Cyt_P450_CS"/>
</dbReference>
<evidence type="ECO:0000256" key="3">
    <source>
        <dbReference type="ARBA" id="ARBA00023002"/>
    </source>
</evidence>
<evidence type="ECO:0000256" key="4">
    <source>
        <dbReference type="ARBA" id="ARBA00023004"/>
    </source>
</evidence>
<dbReference type="PROSITE" id="PS00086">
    <property type="entry name" value="CYTOCHROME_P450"/>
    <property type="match status" value="1"/>
</dbReference>
<dbReference type="GO" id="GO:0005506">
    <property type="term" value="F:iron ion binding"/>
    <property type="evidence" value="ECO:0007669"/>
    <property type="project" value="InterPro"/>
</dbReference>
<name>A0A445F546_GLYSO</name>
<dbReference type="InterPro" id="IPR002401">
    <property type="entry name" value="Cyt_P450_E_grp-I"/>
</dbReference>
<dbReference type="Proteomes" id="UP000289340">
    <property type="component" value="Chromosome 20"/>
</dbReference>
<dbReference type="InterPro" id="IPR001128">
    <property type="entry name" value="Cyt_P450"/>
</dbReference>
<proteinExistence type="inferred from homology"/>
<dbReference type="PANTHER" id="PTHR47950">
    <property type="entry name" value="CYTOCHROME P450, FAMILY 76, SUBFAMILY C, POLYPEPTIDE 5-RELATED"/>
    <property type="match status" value="1"/>
</dbReference>
<evidence type="ECO:0000313" key="7">
    <source>
        <dbReference type="EMBL" id="RZB43961.1"/>
    </source>
</evidence>
<comment type="cofactor">
    <cofactor evidence="5">
        <name>heme</name>
        <dbReference type="ChEBI" id="CHEBI:30413"/>
    </cofactor>
</comment>
<dbReference type="PRINTS" id="PR00463">
    <property type="entry name" value="EP450I"/>
</dbReference>
<comment type="similarity">
    <text evidence="1 6">Belongs to the cytochrome P450 family.</text>
</comment>
<sequence>MDIASCALLIVLTCAIVHALLGSFLAMATKANHKLPPGPSRVPIIGNLLELGEKPHKSLAKLAKIHGPIMSLKLGQITTVVVSSAQMAKEVLLTNDQFLSNRTIPQSVSVLNHEQYSLAFMPISPLWRELRKICNTQLFAHKSLDASQDVRRKIVQQLVSDIHQSSQIGEAVDIGTAAFKTTINLLSNTIFSMDLIHSTGKAEEFKDLVTNITKLVGTPNLADFFQVLKLVDPQGVKRRQSKNVKKVLDMFDDLVSQRLKQREEGKVHNDMLDAMLNISKDNKYMDKNMIEHLSHDIFVAGTDTTASTLEWAMTELVRNPDVMSKAKQELEQMISKGNNPIEEADIGKLPYLQAIIKETLRLHPPVPFLLPRKADKDVDIGGYAIPKDAQVLVNTWTICRDPTLWENPSVFSPDRFLGSDIDVKGRNFELAPFGAGRRICPGMLLANRMLLLMLGSLINSFDWKLEHGIEAQDMDIDDKFGITLQKAQPLRILPVPVKINN</sequence>
<dbReference type="Pfam" id="PF00067">
    <property type="entry name" value="p450"/>
    <property type="match status" value="1"/>
</dbReference>
<dbReference type="FunFam" id="1.10.630.10:FF:000007">
    <property type="entry name" value="Cytochrome P450 76C4"/>
    <property type="match status" value="1"/>
</dbReference>
<evidence type="ECO:0000256" key="6">
    <source>
        <dbReference type="RuleBase" id="RU000461"/>
    </source>
</evidence>
<evidence type="ECO:0000256" key="1">
    <source>
        <dbReference type="ARBA" id="ARBA00010617"/>
    </source>
</evidence>
<keyword evidence="4 5" id="KW-0408">Iron</keyword>
<dbReference type="Gramene" id="XM_028365141.1">
    <property type="protein sequence ID" value="XP_028220942.1"/>
    <property type="gene ID" value="LOC114402532"/>
</dbReference>
<evidence type="ECO:0000256" key="2">
    <source>
        <dbReference type="ARBA" id="ARBA00022723"/>
    </source>
</evidence>
<protein>
    <submittedName>
        <fullName evidence="7">Geraniol 8-hydroxylase</fullName>
    </submittedName>
</protein>
<evidence type="ECO:0000256" key="5">
    <source>
        <dbReference type="PIRSR" id="PIRSR602401-1"/>
    </source>
</evidence>
<reference evidence="7 8" key="1">
    <citation type="submission" date="2018-09" db="EMBL/GenBank/DDBJ databases">
        <title>A high-quality reference genome of wild soybean provides a powerful tool to mine soybean genomes.</title>
        <authorList>
            <person name="Xie M."/>
            <person name="Chung C.Y.L."/>
            <person name="Li M.-W."/>
            <person name="Wong F.-L."/>
            <person name="Chan T.-F."/>
            <person name="Lam H.-M."/>
        </authorList>
    </citation>
    <scope>NUCLEOTIDE SEQUENCE [LARGE SCALE GENOMIC DNA]</scope>
    <source>
        <strain evidence="8">cv. W05</strain>
        <tissue evidence="7">Hypocotyl of etiolated seedlings</tissue>
    </source>
</reference>
<accession>A0A445F546</accession>
<organism evidence="7 8">
    <name type="scientific">Glycine soja</name>
    <name type="common">Wild soybean</name>
    <dbReference type="NCBI Taxonomy" id="3848"/>
    <lineage>
        <taxon>Eukaryota</taxon>
        <taxon>Viridiplantae</taxon>
        <taxon>Streptophyta</taxon>
        <taxon>Embryophyta</taxon>
        <taxon>Tracheophyta</taxon>
        <taxon>Spermatophyta</taxon>
        <taxon>Magnoliopsida</taxon>
        <taxon>eudicotyledons</taxon>
        <taxon>Gunneridae</taxon>
        <taxon>Pentapetalae</taxon>
        <taxon>rosids</taxon>
        <taxon>fabids</taxon>
        <taxon>Fabales</taxon>
        <taxon>Fabaceae</taxon>
        <taxon>Papilionoideae</taxon>
        <taxon>50 kb inversion clade</taxon>
        <taxon>NPAAA clade</taxon>
        <taxon>indigoferoid/millettioid clade</taxon>
        <taxon>Phaseoleae</taxon>
        <taxon>Glycine</taxon>
        <taxon>Glycine subgen. Soja</taxon>
    </lineage>
</organism>
<dbReference type="Gene3D" id="1.10.630.10">
    <property type="entry name" value="Cytochrome P450"/>
    <property type="match status" value="1"/>
</dbReference>
<dbReference type="PANTHER" id="PTHR47950:SF12">
    <property type="entry name" value="CYTOCHROME P450 76AD1-LIKE"/>
    <property type="match status" value="1"/>
</dbReference>
<dbReference type="CDD" id="cd11073">
    <property type="entry name" value="CYP76-like"/>
    <property type="match status" value="1"/>
</dbReference>
<dbReference type="SUPFAM" id="SSF48264">
    <property type="entry name" value="Cytochrome P450"/>
    <property type="match status" value="1"/>
</dbReference>